<organism evidence="2">
    <name type="scientific">marine metagenome</name>
    <dbReference type="NCBI Taxonomy" id="408172"/>
    <lineage>
        <taxon>unclassified sequences</taxon>
        <taxon>metagenomes</taxon>
        <taxon>ecological metagenomes</taxon>
    </lineage>
</organism>
<gene>
    <name evidence="2" type="ORF">METZ01_LOCUS164373</name>
</gene>
<dbReference type="InterPro" id="IPR013216">
    <property type="entry name" value="Methyltransf_11"/>
</dbReference>
<protein>
    <recommendedName>
        <fullName evidence="1">Methyltransferase type 11 domain-containing protein</fullName>
    </recommendedName>
</protein>
<sequence length="248" mass="29025">MVLMNRLRGFFNIRIRKDFHFRRLLETAPAMRWLKPRAGERILDIGCGDGTYNYRISLRGAQIFGFDMNSFQLKRAVKHHKMPSTGFFCADATCFPVRSEQFDTVMSLCVFEHLPNDQETLREIWRTLKPDGRVLLTLDSLSNDAVDDDWRDVHRERHGVRQFYTYESISDQLNQNGFTVDRYRYLIRSPYDFVLMKLSYATEQMNPVFAVLVRTWLVTGGRAISALWNLLAPKDRGWTLLIEASKQA</sequence>
<dbReference type="CDD" id="cd02440">
    <property type="entry name" value="AdoMet_MTases"/>
    <property type="match status" value="1"/>
</dbReference>
<dbReference type="InterPro" id="IPR029063">
    <property type="entry name" value="SAM-dependent_MTases_sf"/>
</dbReference>
<dbReference type="PANTHER" id="PTHR43861">
    <property type="entry name" value="TRANS-ACONITATE 2-METHYLTRANSFERASE-RELATED"/>
    <property type="match status" value="1"/>
</dbReference>
<dbReference type="SUPFAM" id="SSF53335">
    <property type="entry name" value="S-adenosyl-L-methionine-dependent methyltransferases"/>
    <property type="match status" value="1"/>
</dbReference>
<proteinExistence type="predicted"/>
<dbReference type="AlphaFoldDB" id="A0A382BD17"/>
<reference evidence="2" key="1">
    <citation type="submission" date="2018-05" db="EMBL/GenBank/DDBJ databases">
        <authorList>
            <person name="Lanie J.A."/>
            <person name="Ng W.-L."/>
            <person name="Kazmierczak K.M."/>
            <person name="Andrzejewski T.M."/>
            <person name="Davidsen T.M."/>
            <person name="Wayne K.J."/>
            <person name="Tettelin H."/>
            <person name="Glass J.I."/>
            <person name="Rusch D."/>
            <person name="Podicherti R."/>
            <person name="Tsui H.-C.T."/>
            <person name="Winkler M.E."/>
        </authorList>
    </citation>
    <scope>NUCLEOTIDE SEQUENCE</scope>
</reference>
<evidence type="ECO:0000259" key="1">
    <source>
        <dbReference type="Pfam" id="PF08241"/>
    </source>
</evidence>
<evidence type="ECO:0000313" key="2">
    <source>
        <dbReference type="EMBL" id="SVB11519.1"/>
    </source>
</evidence>
<dbReference type="Gene3D" id="3.40.50.150">
    <property type="entry name" value="Vaccinia Virus protein VP39"/>
    <property type="match status" value="1"/>
</dbReference>
<name>A0A382BD17_9ZZZZ</name>
<dbReference type="EMBL" id="UINC01029196">
    <property type="protein sequence ID" value="SVB11519.1"/>
    <property type="molecule type" value="Genomic_DNA"/>
</dbReference>
<feature type="domain" description="Methyltransferase type 11" evidence="1">
    <location>
        <begin position="43"/>
        <end position="135"/>
    </location>
</feature>
<accession>A0A382BD17</accession>
<dbReference type="Pfam" id="PF08241">
    <property type="entry name" value="Methyltransf_11"/>
    <property type="match status" value="1"/>
</dbReference>